<dbReference type="InterPro" id="IPR032675">
    <property type="entry name" value="LRR_dom_sf"/>
</dbReference>
<dbReference type="Gene3D" id="1.10.238.10">
    <property type="entry name" value="EF-hand"/>
    <property type="match status" value="1"/>
</dbReference>
<dbReference type="InterPro" id="IPR018247">
    <property type="entry name" value="EF_Hand_1_Ca_BS"/>
</dbReference>
<dbReference type="SMART" id="SM00054">
    <property type="entry name" value="EFh"/>
    <property type="match status" value="2"/>
</dbReference>
<accession>A0AAE0W9G0</accession>
<reference evidence="4" key="2">
    <citation type="journal article" date="2021" name="Genome Biol. Evol.">
        <title>Developing a high-quality reference genome for a parasitic bivalve with doubly uniparental inheritance (Bivalvia: Unionida).</title>
        <authorList>
            <person name="Smith C.H."/>
        </authorList>
    </citation>
    <scope>NUCLEOTIDE SEQUENCE</scope>
    <source>
        <strain evidence="4">CHS0354</strain>
        <tissue evidence="4">Mantle</tissue>
    </source>
</reference>
<name>A0AAE0W9G0_9BIVA</name>
<evidence type="ECO:0000313" key="4">
    <source>
        <dbReference type="EMBL" id="KAK3606331.1"/>
    </source>
</evidence>
<protein>
    <recommendedName>
        <fullName evidence="3">EF-hand domain-containing protein</fullName>
    </recommendedName>
</protein>
<dbReference type="EMBL" id="JAEAOA010002352">
    <property type="protein sequence ID" value="KAK3606331.1"/>
    <property type="molecule type" value="Genomic_DNA"/>
</dbReference>
<dbReference type="Pfam" id="PF13516">
    <property type="entry name" value="LRR_6"/>
    <property type="match status" value="6"/>
</dbReference>
<dbReference type="InterPro" id="IPR052394">
    <property type="entry name" value="LRR-containing"/>
</dbReference>
<keyword evidence="5" id="KW-1185">Reference proteome</keyword>
<dbReference type="PROSITE" id="PS00018">
    <property type="entry name" value="EF_HAND_1"/>
    <property type="match status" value="1"/>
</dbReference>
<evidence type="ECO:0000256" key="1">
    <source>
        <dbReference type="ARBA" id="ARBA00022837"/>
    </source>
</evidence>
<dbReference type="GO" id="GO:0005509">
    <property type="term" value="F:calcium ion binding"/>
    <property type="evidence" value="ECO:0007669"/>
    <property type="project" value="InterPro"/>
</dbReference>
<feature type="region of interest" description="Disordered" evidence="2">
    <location>
        <begin position="551"/>
        <end position="574"/>
    </location>
</feature>
<dbReference type="InterPro" id="IPR001611">
    <property type="entry name" value="Leu-rich_rpt"/>
</dbReference>
<proteinExistence type="predicted"/>
<reference evidence="4" key="3">
    <citation type="submission" date="2023-05" db="EMBL/GenBank/DDBJ databases">
        <authorList>
            <person name="Smith C.H."/>
        </authorList>
    </citation>
    <scope>NUCLEOTIDE SEQUENCE</scope>
    <source>
        <strain evidence="4">CHS0354</strain>
        <tissue evidence="4">Mantle</tissue>
    </source>
</reference>
<keyword evidence="1" id="KW-0106">Calcium</keyword>
<dbReference type="SMART" id="SM00368">
    <property type="entry name" value="LRR_RI"/>
    <property type="match status" value="6"/>
</dbReference>
<dbReference type="SUPFAM" id="SSF52047">
    <property type="entry name" value="RNI-like"/>
    <property type="match status" value="1"/>
</dbReference>
<organism evidence="4 5">
    <name type="scientific">Potamilus streckersoni</name>
    <dbReference type="NCBI Taxonomy" id="2493646"/>
    <lineage>
        <taxon>Eukaryota</taxon>
        <taxon>Metazoa</taxon>
        <taxon>Spiralia</taxon>
        <taxon>Lophotrochozoa</taxon>
        <taxon>Mollusca</taxon>
        <taxon>Bivalvia</taxon>
        <taxon>Autobranchia</taxon>
        <taxon>Heteroconchia</taxon>
        <taxon>Palaeoheterodonta</taxon>
        <taxon>Unionida</taxon>
        <taxon>Unionoidea</taxon>
        <taxon>Unionidae</taxon>
        <taxon>Ambleminae</taxon>
        <taxon>Lampsilini</taxon>
        <taxon>Potamilus</taxon>
    </lineage>
</organism>
<dbReference type="PANTHER" id="PTHR24114:SF50">
    <property type="entry name" value="RNI-LIKE PROTEIN"/>
    <property type="match status" value="1"/>
</dbReference>
<dbReference type="InterPro" id="IPR011992">
    <property type="entry name" value="EF-hand-dom_pair"/>
</dbReference>
<reference evidence="4" key="1">
    <citation type="journal article" date="2021" name="Genome Biol. Evol.">
        <title>A High-Quality Reference Genome for a Parasitic Bivalve with Doubly Uniparental Inheritance (Bivalvia: Unionida).</title>
        <authorList>
            <person name="Smith C.H."/>
        </authorList>
    </citation>
    <scope>NUCLEOTIDE SEQUENCE</scope>
    <source>
        <strain evidence="4">CHS0354</strain>
    </source>
</reference>
<feature type="domain" description="EF-hand" evidence="3">
    <location>
        <begin position="435"/>
        <end position="470"/>
    </location>
</feature>
<dbReference type="PROSITE" id="PS50222">
    <property type="entry name" value="EF_HAND_2"/>
    <property type="match status" value="2"/>
</dbReference>
<evidence type="ECO:0000313" key="5">
    <source>
        <dbReference type="Proteomes" id="UP001195483"/>
    </source>
</evidence>
<dbReference type="AlphaFoldDB" id="A0AAE0W9G0"/>
<feature type="compositionally biased region" description="Low complexity" evidence="2">
    <location>
        <begin position="556"/>
        <end position="568"/>
    </location>
</feature>
<dbReference type="Gene3D" id="3.80.10.10">
    <property type="entry name" value="Ribonuclease Inhibitor"/>
    <property type="match status" value="1"/>
</dbReference>
<dbReference type="Pfam" id="PF13499">
    <property type="entry name" value="EF-hand_7"/>
    <property type="match status" value="1"/>
</dbReference>
<evidence type="ECO:0000259" key="3">
    <source>
        <dbReference type="PROSITE" id="PS50222"/>
    </source>
</evidence>
<gene>
    <name evidence="4" type="ORF">CHS0354_041966</name>
</gene>
<sequence>MEITVPILSALGPDQEYQKLSKLRQREIETWLQRVDEQTRLLQTQGRPETFGDSEKQDINQCAVFADHFKRKEQRAKRRKQESFESLPQVKIYRKSCKKLHILPLRTVLQQFGNDRTILRNLSLSSSDIRATCKALVLEDTSTFLDISGNEIGQKETVLVTTLLTINPRFSELHLAESSLNGVSVQLLTNYFCVDKVIKVLNLSGNKFTDNDGMVLTEIITKNKTLKCLYLNHNQFQEAAGKSIGRAIGENNTLEELELSWNHLRQQGAVGLARGIEKNRSLKRIDLSWNGFAFEGCVAIADALVRNIVLEDLDLSSNRIHPPAVLELMRGLTHNKTLKILNLSRNPMTPPFVTILLEGIKKSPTMALEQLIMEGIVVDRDFDGILKSIQSERHFQVTYEMSLPVSGKKRNELLKDVTTRNAYNIEPLRLLYLLKEKNRAQDFFHKINKDNNECLTRDELYLLFKEAGIPVTQMVIDRIMKFMDKDRDGTIDLGEFLEGDKKIKKISRDQARNSLRIGEEAHYTRYSRTFRNAHIEPVTSRLKVDEGPKYLSPIVSRDSSPNSSRRSSIGFDRQ</sequence>
<dbReference type="CDD" id="cd00051">
    <property type="entry name" value="EFh"/>
    <property type="match status" value="1"/>
</dbReference>
<comment type="caution">
    <text evidence="4">The sequence shown here is derived from an EMBL/GenBank/DDBJ whole genome shotgun (WGS) entry which is preliminary data.</text>
</comment>
<feature type="domain" description="EF-hand" evidence="3">
    <location>
        <begin position="471"/>
        <end position="506"/>
    </location>
</feature>
<dbReference type="PANTHER" id="PTHR24114">
    <property type="entry name" value="LEUCINE RICH REPEAT FAMILY PROTEIN"/>
    <property type="match status" value="1"/>
</dbReference>
<dbReference type="InterPro" id="IPR002048">
    <property type="entry name" value="EF_hand_dom"/>
</dbReference>
<dbReference type="Proteomes" id="UP001195483">
    <property type="component" value="Unassembled WGS sequence"/>
</dbReference>
<dbReference type="SUPFAM" id="SSF47473">
    <property type="entry name" value="EF-hand"/>
    <property type="match status" value="1"/>
</dbReference>
<evidence type="ECO:0000256" key="2">
    <source>
        <dbReference type="SAM" id="MobiDB-lite"/>
    </source>
</evidence>